<dbReference type="GO" id="GO:0051087">
    <property type="term" value="F:protein-folding chaperone binding"/>
    <property type="evidence" value="ECO:0007669"/>
    <property type="project" value="TreeGrafter"/>
</dbReference>
<dbReference type="Proteomes" id="UP001295794">
    <property type="component" value="Unassembled WGS sequence"/>
</dbReference>
<dbReference type="PANTHER" id="PTHR21431">
    <property type="entry name" value="PREFOLDIN SUBUNIT 6"/>
    <property type="match status" value="1"/>
</dbReference>
<protein>
    <recommendedName>
        <fullName evidence="6">Prefoldin subunit 6</fullName>
    </recommendedName>
</protein>
<reference evidence="4" key="1">
    <citation type="submission" date="2023-11" db="EMBL/GenBank/DDBJ databases">
        <authorList>
            <person name="De Vega J J."/>
            <person name="De Vega J J."/>
        </authorList>
    </citation>
    <scope>NUCLEOTIDE SEQUENCE</scope>
</reference>
<evidence type="ECO:0000256" key="2">
    <source>
        <dbReference type="ARBA" id="ARBA00023186"/>
    </source>
</evidence>
<evidence type="ECO:0000313" key="5">
    <source>
        <dbReference type="Proteomes" id="UP001295794"/>
    </source>
</evidence>
<dbReference type="Gene3D" id="1.10.287.370">
    <property type="match status" value="1"/>
</dbReference>
<sequence>MDPQTAARLQVVSEEYQKLQGDLSNTVEARQKLDAQLGENELVKKEFDQLTPNDVVYKQVGPVLVKQDQADAKNNVQTRLEFIKSEIKRVETQLQDIQNKSNSKKNELVEIQAAFQQAQQAASPNTTAPAITA</sequence>
<keyword evidence="3" id="KW-0175">Coiled coil</keyword>
<feature type="coiled-coil region" evidence="3">
    <location>
        <begin position="73"/>
        <end position="114"/>
    </location>
</feature>
<evidence type="ECO:0008006" key="6">
    <source>
        <dbReference type="Google" id="ProtNLM"/>
    </source>
</evidence>
<gene>
    <name evidence="4" type="ORF">MYCIT1_LOCUS4808</name>
</gene>
<dbReference type="Pfam" id="PF01920">
    <property type="entry name" value="Prefoldin_2"/>
    <property type="match status" value="1"/>
</dbReference>
<dbReference type="InterPro" id="IPR009053">
    <property type="entry name" value="Prefoldin"/>
</dbReference>
<dbReference type="PANTHER" id="PTHR21431:SF0">
    <property type="entry name" value="PREFOLDIN SUBUNIT 6"/>
    <property type="match status" value="1"/>
</dbReference>
<evidence type="ECO:0000256" key="3">
    <source>
        <dbReference type="SAM" id="Coils"/>
    </source>
</evidence>
<dbReference type="GO" id="GO:0051131">
    <property type="term" value="P:chaperone-mediated protein complex assembly"/>
    <property type="evidence" value="ECO:0007669"/>
    <property type="project" value="TreeGrafter"/>
</dbReference>
<evidence type="ECO:0000256" key="1">
    <source>
        <dbReference type="ARBA" id="ARBA00008045"/>
    </source>
</evidence>
<comment type="similarity">
    <text evidence="1">Belongs to the prefoldin subunit beta family.</text>
</comment>
<keyword evidence="2" id="KW-0143">Chaperone</keyword>
<dbReference type="EMBL" id="CAVNYO010000060">
    <property type="protein sequence ID" value="CAK5264552.1"/>
    <property type="molecule type" value="Genomic_DNA"/>
</dbReference>
<evidence type="ECO:0000313" key="4">
    <source>
        <dbReference type="EMBL" id="CAK5264552.1"/>
    </source>
</evidence>
<name>A0AAD2JVR1_9AGAR</name>
<dbReference type="FunFam" id="1.10.287.370:FF:000003">
    <property type="entry name" value="Prefoldin subunit 6"/>
    <property type="match status" value="1"/>
</dbReference>
<dbReference type="GO" id="GO:0006457">
    <property type="term" value="P:protein folding"/>
    <property type="evidence" value="ECO:0007669"/>
    <property type="project" value="InterPro"/>
</dbReference>
<proteinExistence type="inferred from homology"/>
<dbReference type="AlphaFoldDB" id="A0AAD2JVR1"/>
<dbReference type="InterPro" id="IPR002777">
    <property type="entry name" value="PFD_beta-like"/>
</dbReference>
<keyword evidence="5" id="KW-1185">Reference proteome</keyword>
<dbReference type="GO" id="GO:0005737">
    <property type="term" value="C:cytoplasm"/>
    <property type="evidence" value="ECO:0007669"/>
    <property type="project" value="TreeGrafter"/>
</dbReference>
<accession>A0AAD2JVR1</accession>
<dbReference type="GO" id="GO:0051082">
    <property type="term" value="F:unfolded protein binding"/>
    <property type="evidence" value="ECO:0007669"/>
    <property type="project" value="InterPro"/>
</dbReference>
<dbReference type="GO" id="GO:0016272">
    <property type="term" value="C:prefoldin complex"/>
    <property type="evidence" value="ECO:0007669"/>
    <property type="project" value="InterPro"/>
</dbReference>
<comment type="caution">
    <text evidence="4">The sequence shown here is derived from an EMBL/GenBank/DDBJ whole genome shotgun (WGS) entry which is preliminary data.</text>
</comment>
<dbReference type="SUPFAM" id="SSF46579">
    <property type="entry name" value="Prefoldin"/>
    <property type="match status" value="1"/>
</dbReference>
<organism evidence="4 5">
    <name type="scientific">Mycena citricolor</name>
    <dbReference type="NCBI Taxonomy" id="2018698"/>
    <lineage>
        <taxon>Eukaryota</taxon>
        <taxon>Fungi</taxon>
        <taxon>Dikarya</taxon>
        <taxon>Basidiomycota</taxon>
        <taxon>Agaricomycotina</taxon>
        <taxon>Agaricomycetes</taxon>
        <taxon>Agaricomycetidae</taxon>
        <taxon>Agaricales</taxon>
        <taxon>Marasmiineae</taxon>
        <taxon>Mycenaceae</taxon>
        <taxon>Mycena</taxon>
    </lineage>
</organism>
<dbReference type="CDD" id="cd23161">
    <property type="entry name" value="Prefoldin_6"/>
    <property type="match status" value="1"/>
</dbReference>